<protein>
    <submittedName>
        <fullName evidence="1">Uncharacterized protein</fullName>
    </submittedName>
</protein>
<dbReference type="InterPro" id="IPR029044">
    <property type="entry name" value="Nucleotide-diphossugar_trans"/>
</dbReference>
<dbReference type="RefSeq" id="WP_338840235.1">
    <property type="nucleotide sequence ID" value="NZ_CP147988.1"/>
</dbReference>
<evidence type="ECO:0000313" key="1">
    <source>
        <dbReference type="EMBL" id="WXK49737.1"/>
    </source>
</evidence>
<dbReference type="EMBL" id="CP147988">
    <property type="protein sequence ID" value="WXK49737.1"/>
    <property type="molecule type" value="Genomic_DNA"/>
</dbReference>
<sequence length="323" mass="37163">MISAVCTLFEGHYHYGVATLSNSLYTQGFRGTIYVGYRGSLPNWISNGKKEPVGNWKEAITIHPVEGIELVFLPLATTYSLTNYKPDLMLELWDGPAKEVDALFYFDPDIVVVDSWACFEQWVNCGVAVCEDINSPLQEFHPRRQGWRNYFKNYNIDLQFKNQIYVNGGFVGVIRKNIFFLKLWVKLQERMGDAIGGLDKSIFQNQMHNSSILKMEGFQFFDKSDQDALNATIEAYHGNVSYLGKDGMGFIPGEATMFHALGSSKPWQVNHFIRLFKGRIPRKEDVAYWEYTKSPILAHSKQEIRKKQMAIKISKFLGRFYKV</sequence>
<name>A0ABZ2Q6H6_9FLAO</name>
<evidence type="ECO:0000313" key="2">
    <source>
        <dbReference type="Proteomes" id="UP001447857"/>
    </source>
</evidence>
<accession>A0ABZ2Q6H6</accession>
<proteinExistence type="predicted"/>
<keyword evidence="2" id="KW-1185">Reference proteome</keyword>
<dbReference type="SUPFAM" id="SSF53448">
    <property type="entry name" value="Nucleotide-diphospho-sugar transferases"/>
    <property type="match status" value="1"/>
</dbReference>
<organism evidence="1 2">
    <name type="scientific">Flavobacterium ginsenosidimutans</name>
    <dbReference type="NCBI Taxonomy" id="687844"/>
    <lineage>
        <taxon>Bacteria</taxon>
        <taxon>Pseudomonadati</taxon>
        <taxon>Bacteroidota</taxon>
        <taxon>Flavobacteriia</taxon>
        <taxon>Flavobacteriales</taxon>
        <taxon>Flavobacteriaceae</taxon>
        <taxon>Flavobacterium</taxon>
    </lineage>
</organism>
<dbReference type="Proteomes" id="UP001447857">
    <property type="component" value="Chromosome"/>
</dbReference>
<reference evidence="1 2" key="1">
    <citation type="submission" date="2024-02" db="EMBL/GenBank/DDBJ databases">
        <title>complete genome of Flavobacterium ginsenosidimutans Str. YTB16.</title>
        <authorList>
            <person name="Wang Q."/>
        </authorList>
    </citation>
    <scope>NUCLEOTIDE SEQUENCE [LARGE SCALE GENOMIC DNA]</scope>
    <source>
        <strain evidence="1 2">YTB16</strain>
    </source>
</reference>
<gene>
    <name evidence="1" type="ORF">V6624_22215</name>
</gene>